<evidence type="ECO:0000313" key="1">
    <source>
        <dbReference type="EMBL" id="KAF8892344.1"/>
    </source>
</evidence>
<dbReference type="AlphaFoldDB" id="A0A9P5NHL5"/>
<evidence type="ECO:0000313" key="2">
    <source>
        <dbReference type="Proteomes" id="UP000724874"/>
    </source>
</evidence>
<name>A0A9P5NHL5_GYMJU</name>
<accession>A0A9P5NHL5</accession>
<dbReference type="OrthoDB" id="10036721at2759"/>
<comment type="caution">
    <text evidence="1">The sequence shown here is derived from an EMBL/GenBank/DDBJ whole genome shotgun (WGS) entry which is preliminary data.</text>
</comment>
<proteinExistence type="predicted"/>
<organism evidence="1 2">
    <name type="scientific">Gymnopilus junonius</name>
    <name type="common">Spectacular rustgill mushroom</name>
    <name type="synonym">Gymnopilus spectabilis subsp. junonius</name>
    <dbReference type="NCBI Taxonomy" id="109634"/>
    <lineage>
        <taxon>Eukaryota</taxon>
        <taxon>Fungi</taxon>
        <taxon>Dikarya</taxon>
        <taxon>Basidiomycota</taxon>
        <taxon>Agaricomycotina</taxon>
        <taxon>Agaricomycetes</taxon>
        <taxon>Agaricomycetidae</taxon>
        <taxon>Agaricales</taxon>
        <taxon>Agaricineae</taxon>
        <taxon>Hymenogastraceae</taxon>
        <taxon>Gymnopilus</taxon>
    </lineage>
</organism>
<sequence>MRPCTHSPLFQTASGTLMIAPGLPPLLKATRALRHVSGGNAPVGTRAFRKDITLPPGQRATSATFLVGADNGHTLYLQGNIVGSGNDYHSAQRYVADLEPSASQISIVAFTAKYMVR</sequence>
<reference evidence="1" key="1">
    <citation type="submission" date="2020-11" db="EMBL/GenBank/DDBJ databases">
        <authorList>
            <consortium name="DOE Joint Genome Institute"/>
            <person name="Ahrendt S."/>
            <person name="Riley R."/>
            <person name="Andreopoulos W."/>
            <person name="LaButti K."/>
            <person name="Pangilinan J."/>
            <person name="Ruiz-duenas F.J."/>
            <person name="Barrasa J.M."/>
            <person name="Sanchez-Garcia M."/>
            <person name="Camarero S."/>
            <person name="Miyauchi S."/>
            <person name="Serrano A."/>
            <person name="Linde D."/>
            <person name="Babiker R."/>
            <person name="Drula E."/>
            <person name="Ayuso-Fernandez I."/>
            <person name="Pacheco R."/>
            <person name="Padilla G."/>
            <person name="Ferreira P."/>
            <person name="Barriuso J."/>
            <person name="Kellner H."/>
            <person name="Castanera R."/>
            <person name="Alfaro M."/>
            <person name="Ramirez L."/>
            <person name="Pisabarro A.G."/>
            <person name="Kuo A."/>
            <person name="Tritt A."/>
            <person name="Lipzen A."/>
            <person name="He G."/>
            <person name="Yan M."/>
            <person name="Ng V."/>
            <person name="Cullen D."/>
            <person name="Martin F."/>
            <person name="Rosso M.-N."/>
            <person name="Henrissat B."/>
            <person name="Hibbett D."/>
            <person name="Martinez A.T."/>
            <person name="Grigoriev I.V."/>
        </authorList>
    </citation>
    <scope>NUCLEOTIDE SEQUENCE</scope>
    <source>
        <strain evidence="1">AH 44721</strain>
    </source>
</reference>
<dbReference type="EMBL" id="JADNYJ010000069">
    <property type="protein sequence ID" value="KAF8892344.1"/>
    <property type="molecule type" value="Genomic_DNA"/>
</dbReference>
<dbReference type="Gene3D" id="2.60.120.260">
    <property type="entry name" value="Galactose-binding domain-like"/>
    <property type="match status" value="1"/>
</dbReference>
<keyword evidence="2" id="KW-1185">Reference proteome</keyword>
<dbReference type="Proteomes" id="UP000724874">
    <property type="component" value="Unassembled WGS sequence"/>
</dbReference>
<protein>
    <submittedName>
        <fullName evidence="1">Uncharacterized protein</fullName>
    </submittedName>
</protein>
<gene>
    <name evidence="1" type="ORF">CPB84DRAFT_1848782</name>
</gene>